<gene>
    <name evidence="1" type="ORF">B5F97_15755</name>
</gene>
<evidence type="ECO:0000313" key="2">
    <source>
        <dbReference type="Proteomes" id="UP000195386"/>
    </source>
</evidence>
<dbReference type="AlphaFoldDB" id="A0A1Y3YN81"/>
<protein>
    <recommendedName>
        <fullName evidence="3">DNA mismatch repair protein MutS-like N-terminal domain-containing protein</fullName>
    </recommendedName>
</protein>
<evidence type="ECO:0008006" key="3">
    <source>
        <dbReference type="Google" id="ProtNLM"/>
    </source>
</evidence>
<proteinExistence type="predicted"/>
<name>A0A1Y3YN81_9BACE</name>
<dbReference type="EMBL" id="NFII01000020">
    <property type="protein sequence ID" value="OUN99305.1"/>
    <property type="molecule type" value="Genomic_DNA"/>
</dbReference>
<dbReference type="RefSeq" id="WP_087426834.1">
    <property type="nucleotide sequence ID" value="NZ_CANTWF010000026.1"/>
</dbReference>
<comment type="caution">
    <text evidence="1">The sequence shown here is derived from an EMBL/GenBank/DDBJ whole genome shotgun (WGS) entry which is preliminary data.</text>
</comment>
<accession>A0A1Y3YN81</accession>
<organism evidence="1 2">
    <name type="scientific">Bacteroides clarus</name>
    <dbReference type="NCBI Taxonomy" id="626929"/>
    <lineage>
        <taxon>Bacteria</taxon>
        <taxon>Pseudomonadati</taxon>
        <taxon>Bacteroidota</taxon>
        <taxon>Bacteroidia</taxon>
        <taxon>Bacteroidales</taxon>
        <taxon>Bacteroidaceae</taxon>
        <taxon>Bacteroides</taxon>
    </lineage>
</organism>
<dbReference type="Proteomes" id="UP000195386">
    <property type="component" value="Unassembled WGS sequence"/>
</dbReference>
<sequence length="175" mass="19243">MTVKEIIQIENGNRNTIILLREGIFWRAYEKSAYAFSMQVHPYKPTRKWVIAVKQDVVSLGFPVSAAENVLNGCKVLMRQEARLVLAASPIDPDGFEVWKQTVPRSLPPAVVAPEPAAASPVMEPAASSVVSPAVSAVGQCCDGLADCIRRFNIESKTPVDCMLFLMELKRKLAE</sequence>
<reference evidence="2" key="1">
    <citation type="submission" date="2017-04" db="EMBL/GenBank/DDBJ databases">
        <title>Function of individual gut microbiota members based on whole genome sequencing of pure cultures obtained from chicken caecum.</title>
        <authorList>
            <person name="Medvecky M."/>
            <person name="Cejkova D."/>
            <person name="Polansky O."/>
            <person name="Karasova D."/>
            <person name="Kubasova T."/>
            <person name="Cizek A."/>
            <person name="Rychlik I."/>
        </authorList>
    </citation>
    <scope>NUCLEOTIDE SEQUENCE [LARGE SCALE GENOMIC DNA]</scope>
    <source>
        <strain evidence="2">An43</strain>
    </source>
</reference>
<evidence type="ECO:0000313" key="1">
    <source>
        <dbReference type="EMBL" id="OUN99305.1"/>
    </source>
</evidence>